<keyword evidence="1" id="KW-0285">Flavoprotein</keyword>
<dbReference type="GO" id="GO:0016491">
    <property type="term" value="F:oxidoreductase activity"/>
    <property type="evidence" value="ECO:0007669"/>
    <property type="project" value="UniProtKB-KW"/>
</dbReference>
<evidence type="ECO:0000256" key="3">
    <source>
        <dbReference type="ARBA" id="ARBA00023002"/>
    </source>
</evidence>
<protein>
    <submittedName>
        <fullName evidence="4">Salicylate hydroxylase, putative</fullName>
    </submittedName>
</protein>
<dbReference type="PhylomeDB" id="B6QSD3"/>
<gene>
    <name evidence="4" type="ORF">PMAA_001370</name>
</gene>
<organism evidence="4 5">
    <name type="scientific">Talaromyces marneffei (strain ATCC 18224 / CBS 334.59 / QM 7333)</name>
    <name type="common">Penicillium marneffei</name>
    <dbReference type="NCBI Taxonomy" id="441960"/>
    <lineage>
        <taxon>Eukaryota</taxon>
        <taxon>Fungi</taxon>
        <taxon>Dikarya</taxon>
        <taxon>Ascomycota</taxon>
        <taxon>Pezizomycotina</taxon>
        <taxon>Eurotiomycetes</taxon>
        <taxon>Eurotiomycetidae</taxon>
        <taxon>Eurotiales</taxon>
        <taxon>Trichocomaceae</taxon>
        <taxon>Talaromyces</taxon>
        <taxon>Talaromyces sect. Talaromyces</taxon>
    </lineage>
</organism>
<evidence type="ECO:0000313" key="5">
    <source>
        <dbReference type="Proteomes" id="UP000001294"/>
    </source>
</evidence>
<proteinExistence type="predicted"/>
<evidence type="ECO:0000313" key="4">
    <source>
        <dbReference type="EMBL" id="EEA19341.1"/>
    </source>
</evidence>
<keyword evidence="5" id="KW-1185">Reference proteome</keyword>
<dbReference type="GO" id="GO:0044550">
    <property type="term" value="P:secondary metabolite biosynthetic process"/>
    <property type="evidence" value="ECO:0007669"/>
    <property type="project" value="TreeGrafter"/>
</dbReference>
<dbReference type="Gene3D" id="3.50.50.60">
    <property type="entry name" value="FAD/NAD(P)-binding domain"/>
    <property type="match status" value="1"/>
</dbReference>
<evidence type="ECO:0000256" key="2">
    <source>
        <dbReference type="ARBA" id="ARBA00022827"/>
    </source>
</evidence>
<dbReference type="HOGENOM" id="CLU_791237_0_0_1"/>
<name>B6QSD3_TALMQ</name>
<sequence length="418" mass="46929">MASEKFRIAIIGSGPIGKLLACSAAPHPRIEFTQYEADVLPLRPSFGYGIGPQTFHAAQVLNPAAGKRFYEESFKDTIWMRWWHGGEEDKIIANVDMIEGRVFGRLGREELMNLLDDMLPEGMSKDQIQYGRRLVDVRKTGPQQLELVFEDGSKDLANAVWAADGVNSLCRKLVQGEAYRSPSYTGMLAYRGKVDARRVADLVGEPFSKETYMFIGVKGWHMLIFPIEHGKFVNIAAFCVEPEEKRFKRDEKVTLEQLLSYYPERNSKVDALLKLVHSDTRGGCQRLNITHMEKLDTLVDPELCITLFGDAANAMTPHIAGSMSCGFIGCTTFLHEEWNQRIRTGMLPADVSNTQIADALVEASKAYEVKHLPLAQKLVDISAEQGPMWSGGITDVSLLKERPLFLWRSADDKHRESS</sequence>
<keyword evidence="2" id="KW-0274">FAD</keyword>
<dbReference type="InterPro" id="IPR051104">
    <property type="entry name" value="FAD_monoxygenase"/>
</dbReference>
<dbReference type="SUPFAM" id="SSF51905">
    <property type="entry name" value="FAD/NAD(P)-binding domain"/>
    <property type="match status" value="1"/>
</dbReference>
<dbReference type="EMBL" id="DS995905">
    <property type="protein sequence ID" value="EEA19341.1"/>
    <property type="molecule type" value="Genomic_DNA"/>
</dbReference>
<dbReference type="Proteomes" id="UP000001294">
    <property type="component" value="Unassembled WGS sequence"/>
</dbReference>
<dbReference type="AlphaFoldDB" id="B6QSD3"/>
<keyword evidence="3" id="KW-0560">Oxidoreductase</keyword>
<dbReference type="VEuPathDB" id="FungiDB:PMAA_001370"/>
<dbReference type="InterPro" id="IPR036188">
    <property type="entry name" value="FAD/NAD-bd_sf"/>
</dbReference>
<reference evidence="5" key="1">
    <citation type="journal article" date="2015" name="Genome Announc.">
        <title>Genome sequence of the AIDS-associated pathogen Penicillium marneffei (ATCC18224) and its near taxonomic relative Talaromyces stipitatus (ATCC10500).</title>
        <authorList>
            <person name="Nierman W.C."/>
            <person name="Fedorova-Abrams N.D."/>
            <person name="Andrianopoulos A."/>
        </authorList>
    </citation>
    <scope>NUCLEOTIDE SEQUENCE [LARGE SCALE GENOMIC DNA]</scope>
    <source>
        <strain evidence="5">ATCC 18224 / CBS 334.59 / QM 7333</strain>
    </source>
</reference>
<accession>B6QSD3</accession>
<dbReference type="OrthoDB" id="4215871at2759"/>
<dbReference type="PANTHER" id="PTHR46720:SF3">
    <property type="entry name" value="FAD-BINDING DOMAIN-CONTAINING PROTEIN-RELATED"/>
    <property type="match status" value="1"/>
</dbReference>
<dbReference type="PANTHER" id="PTHR46720">
    <property type="entry name" value="HYDROXYLASE, PUTATIVE (AFU_ORTHOLOGUE AFUA_3G01460)-RELATED"/>
    <property type="match status" value="1"/>
</dbReference>
<evidence type="ECO:0000256" key="1">
    <source>
        <dbReference type="ARBA" id="ARBA00022630"/>
    </source>
</evidence>